<name>A0ACC0K6C9_CHOFU</name>
<proteinExistence type="predicted"/>
<gene>
    <name evidence="1" type="ORF">MSG28_004494</name>
</gene>
<protein>
    <submittedName>
        <fullName evidence="1">Uncharacterized protein</fullName>
    </submittedName>
</protein>
<evidence type="ECO:0000313" key="2">
    <source>
        <dbReference type="Proteomes" id="UP001064048"/>
    </source>
</evidence>
<reference evidence="1 2" key="1">
    <citation type="journal article" date="2022" name="Genome Biol. Evol.">
        <title>The Spruce Budworm Genome: Reconstructing the Evolutionary History of Antifreeze Proteins.</title>
        <authorList>
            <person name="Beliveau C."/>
            <person name="Gagne P."/>
            <person name="Picq S."/>
            <person name="Vernygora O."/>
            <person name="Keeling C.I."/>
            <person name="Pinkney K."/>
            <person name="Doucet D."/>
            <person name="Wen F."/>
            <person name="Johnston J.S."/>
            <person name="Maaroufi H."/>
            <person name="Boyle B."/>
            <person name="Laroche J."/>
            <person name="Dewar K."/>
            <person name="Juretic N."/>
            <person name="Blackburn G."/>
            <person name="Nisole A."/>
            <person name="Brunet B."/>
            <person name="Brandao M."/>
            <person name="Lumley L."/>
            <person name="Duan J."/>
            <person name="Quan G."/>
            <person name="Lucarotti C.J."/>
            <person name="Roe A.D."/>
            <person name="Sperling F.A.H."/>
            <person name="Levesque R.C."/>
            <person name="Cusson M."/>
        </authorList>
    </citation>
    <scope>NUCLEOTIDE SEQUENCE [LARGE SCALE GENOMIC DNA]</scope>
    <source>
        <strain evidence="1">Glfc:IPQL:Cfum</strain>
    </source>
</reference>
<accession>A0ACC0K6C9</accession>
<evidence type="ECO:0000313" key="1">
    <source>
        <dbReference type="EMBL" id="KAI8431961.1"/>
    </source>
</evidence>
<organism evidence="1 2">
    <name type="scientific">Choristoneura fumiferana</name>
    <name type="common">Spruce budworm moth</name>
    <name type="synonym">Archips fumiferana</name>
    <dbReference type="NCBI Taxonomy" id="7141"/>
    <lineage>
        <taxon>Eukaryota</taxon>
        <taxon>Metazoa</taxon>
        <taxon>Ecdysozoa</taxon>
        <taxon>Arthropoda</taxon>
        <taxon>Hexapoda</taxon>
        <taxon>Insecta</taxon>
        <taxon>Pterygota</taxon>
        <taxon>Neoptera</taxon>
        <taxon>Endopterygota</taxon>
        <taxon>Lepidoptera</taxon>
        <taxon>Glossata</taxon>
        <taxon>Ditrysia</taxon>
        <taxon>Tortricoidea</taxon>
        <taxon>Tortricidae</taxon>
        <taxon>Tortricinae</taxon>
        <taxon>Choristoneura</taxon>
    </lineage>
</organism>
<dbReference type="EMBL" id="CM046107">
    <property type="protein sequence ID" value="KAI8431961.1"/>
    <property type="molecule type" value="Genomic_DNA"/>
</dbReference>
<dbReference type="Proteomes" id="UP001064048">
    <property type="component" value="Chromosome 7"/>
</dbReference>
<sequence length="603" mass="68082">MADERDFNDILVDIFVNEETEYKNSFEEGLRAGKEAGNPEGYHLGYHRGAELGKELGYYLGTATYYMNTNEKTETKHSEKILSQLTKVKELIEAFPRTNSEDHDILDMAEKIRAQYKKACALLKIPANNPYGRARSKWNRYKVPRPAPLTPLRPCATHTLRYSMDSTMFKLRSHIDAIVTYLTPLLPLANCHMVEFLTEKHWERLLPRGLRETLDGMEMDTAVELFWSSCENNDCDKSELSRWVHAARSHCLAVNNQYCLSVGQFENRIKSWGGEMQPEIRVKDFMSSKKSYEVSTMSRLLSSLYHATGASCSVEAGGGRGHLFAAATLAYRLRCLTVDCDANTLASAEERGKVIQKQWHAIAKQVEDGREQNVPKPVGEGLHRFAKLFVTEDTDLAAVVKEKFPELEHDDARILLTGLHTCGNLGPSSLRIFASQPSTCAVLNVPCCYHLLTEELDSSLFDVFQINYGGEGERRGFPMSEHLRGYNLGRNARMLAAQSIDRVVAQRQLPAKSLLHRALLQELIKKHKPDFVLAEGRLKRVAAKTQDFVQYFKMADSILNLELFESLPASAMGNVDCHFVVALLFERAVSFSSDVQMLARRAV</sequence>
<comment type="caution">
    <text evidence="1">The sequence shown here is derived from an EMBL/GenBank/DDBJ whole genome shotgun (WGS) entry which is preliminary data.</text>
</comment>
<keyword evidence="2" id="KW-1185">Reference proteome</keyword>